<dbReference type="AlphaFoldDB" id="A0A8T0FJX5"/>
<dbReference type="PANTHER" id="PTHR33273:SF4">
    <property type="entry name" value="ENDONUCLEASE_EXONUCLEASE_PHOSPHATASE DOMAIN-CONTAINING PROTEIN"/>
    <property type="match status" value="1"/>
</dbReference>
<reference evidence="1" key="2">
    <citation type="submission" date="2020-06" db="EMBL/GenBank/DDBJ databases">
        <authorList>
            <person name="Sheffer M."/>
        </authorList>
    </citation>
    <scope>NUCLEOTIDE SEQUENCE</scope>
</reference>
<evidence type="ECO:0008006" key="3">
    <source>
        <dbReference type="Google" id="ProtNLM"/>
    </source>
</evidence>
<dbReference type="Gene3D" id="3.60.10.10">
    <property type="entry name" value="Endonuclease/exonuclease/phosphatase"/>
    <property type="match status" value="1"/>
</dbReference>
<comment type="caution">
    <text evidence="1">The sequence shown here is derived from an EMBL/GenBank/DDBJ whole genome shotgun (WGS) entry which is preliminary data.</text>
</comment>
<keyword evidence="2" id="KW-1185">Reference proteome</keyword>
<accession>A0A8T0FJX5</accession>
<dbReference type="Proteomes" id="UP000807504">
    <property type="component" value="Unassembled WGS sequence"/>
</dbReference>
<name>A0A8T0FJX5_ARGBR</name>
<dbReference type="SUPFAM" id="SSF56219">
    <property type="entry name" value="DNase I-like"/>
    <property type="match status" value="1"/>
</dbReference>
<sequence length="285" mass="32145">MCIYNKKLNILQINLGRTKAATTHLNPAVVKLKTDILLVQEPYVYNNKYRQQTSATIQGLPMSWNIFTSTSNKAAIFIPQTIHKAITVAKLENTIAVKLHTDNKPITLISAYSSPIADINTTLQEIQDIIIMLPNENFLVGADLNGHNPLRGYHRTNTRDQVRRKDQKNICSGKPKPKKYMKKVKRVKSVGWKDLSTEAANPYGKHFKAAFRKTIHPSQLTVLHNTNPERGHQKIAQDILEQIFPLPNSTPSLTHEIVTTPNDCPFTEKEIAQVIDYLLHGKTPG</sequence>
<evidence type="ECO:0000313" key="1">
    <source>
        <dbReference type="EMBL" id="KAF8789123.1"/>
    </source>
</evidence>
<gene>
    <name evidence="1" type="ORF">HNY73_007093</name>
</gene>
<dbReference type="EMBL" id="JABXBU010000012">
    <property type="protein sequence ID" value="KAF8789123.1"/>
    <property type="molecule type" value="Genomic_DNA"/>
</dbReference>
<protein>
    <recommendedName>
        <fullName evidence="3">Endonuclease/exonuclease/phosphatase domain-containing protein</fullName>
    </recommendedName>
</protein>
<dbReference type="InterPro" id="IPR036691">
    <property type="entry name" value="Endo/exonu/phosph_ase_sf"/>
</dbReference>
<evidence type="ECO:0000313" key="2">
    <source>
        <dbReference type="Proteomes" id="UP000807504"/>
    </source>
</evidence>
<proteinExistence type="predicted"/>
<organism evidence="1 2">
    <name type="scientific">Argiope bruennichi</name>
    <name type="common">Wasp spider</name>
    <name type="synonym">Aranea bruennichi</name>
    <dbReference type="NCBI Taxonomy" id="94029"/>
    <lineage>
        <taxon>Eukaryota</taxon>
        <taxon>Metazoa</taxon>
        <taxon>Ecdysozoa</taxon>
        <taxon>Arthropoda</taxon>
        <taxon>Chelicerata</taxon>
        <taxon>Arachnida</taxon>
        <taxon>Araneae</taxon>
        <taxon>Araneomorphae</taxon>
        <taxon>Entelegynae</taxon>
        <taxon>Araneoidea</taxon>
        <taxon>Araneidae</taxon>
        <taxon>Argiope</taxon>
    </lineage>
</organism>
<dbReference type="PANTHER" id="PTHR33273">
    <property type="entry name" value="DOMAIN-CONTAINING PROTEIN, PUTATIVE-RELATED"/>
    <property type="match status" value="1"/>
</dbReference>
<reference evidence="1" key="1">
    <citation type="journal article" date="2020" name="bioRxiv">
        <title>Chromosome-level reference genome of the European wasp spider Argiope bruennichi: a resource for studies on range expansion and evolutionary adaptation.</title>
        <authorList>
            <person name="Sheffer M.M."/>
            <person name="Hoppe A."/>
            <person name="Krehenwinkel H."/>
            <person name="Uhl G."/>
            <person name="Kuss A.W."/>
            <person name="Jensen L."/>
            <person name="Jensen C."/>
            <person name="Gillespie R.G."/>
            <person name="Hoff K.J."/>
            <person name="Prost S."/>
        </authorList>
    </citation>
    <scope>NUCLEOTIDE SEQUENCE</scope>
</reference>